<keyword evidence="3 5" id="KW-0863">Zinc-finger</keyword>
<keyword evidence="2" id="KW-0677">Repeat</keyword>
<evidence type="ECO:0000313" key="9">
    <source>
        <dbReference type="Proteomes" id="UP000779574"/>
    </source>
</evidence>
<dbReference type="GO" id="GO:0000981">
    <property type="term" value="F:DNA-binding transcription factor activity, RNA polymerase II-specific"/>
    <property type="evidence" value="ECO:0007669"/>
    <property type="project" value="TreeGrafter"/>
</dbReference>
<dbReference type="OrthoDB" id="8117402at2759"/>
<dbReference type="PANTHER" id="PTHR19818">
    <property type="entry name" value="ZINC FINGER PROTEIN ZIC AND GLI"/>
    <property type="match status" value="1"/>
</dbReference>
<dbReference type="GO" id="GO:0005634">
    <property type="term" value="C:nucleus"/>
    <property type="evidence" value="ECO:0007669"/>
    <property type="project" value="UniProtKB-ARBA"/>
</dbReference>
<dbReference type="SMART" id="SM00355">
    <property type="entry name" value="ZnF_C2H2"/>
    <property type="match status" value="3"/>
</dbReference>
<feature type="compositionally biased region" description="Low complexity" evidence="6">
    <location>
        <begin position="457"/>
        <end position="476"/>
    </location>
</feature>
<dbReference type="PROSITE" id="PS50157">
    <property type="entry name" value="ZINC_FINGER_C2H2_2"/>
    <property type="match status" value="1"/>
</dbReference>
<reference evidence="8" key="2">
    <citation type="submission" date="2021-08" db="EMBL/GenBank/DDBJ databases">
        <authorList>
            <person name="Gostincar C."/>
            <person name="Sun X."/>
            <person name="Song Z."/>
            <person name="Gunde-Cimerman N."/>
        </authorList>
    </citation>
    <scope>NUCLEOTIDE SEQUENCE</scope>
    <source>
        <strain evidence="8">EXF-9911</strain>
    </source>
</reference>
<evidence type="ECO:0000256" key="3">
    <source>
        <dbReference type="ARBA" id="ARBA00022771"/>
    </source>
</evidence>
<dbReference type="PROSITE" id="PS00028">
    <property type="entry name" value="ZINC_FINGER_C2H2_1"/>
    <property type="match status" value="2"/>
</dbReference>
<dbReference type="InterPro" id="IPR050329">
    <property type="entry name" value="GLI_C2H2-zinc-finger"/>
</dbReference>
<proteinExistence type="predicted"/>
<sequence>MDDDTSTQMSLPRSTGFHDLSACEAQQTSHCANEAMSKSLTHDEIESGITHPKPARPLIRRYSELIDPAQLDNLQVRSPSGNMLTGSRYNLRDDRPLSVRERQERIRQQIMQKKQEQEMAQVNGRKRDLAKITVKKASTGKNKKQLFPSTQLTTHHSDHTPGILFASSFGLPSFTTGSQRSTSTGQPLSCSFNLHLLLQYSTYALFLEQLTLSLNINSKANFSTPPSSIMAVQLTPLNAFKCSYDDCFHSFDTEREMKAHLKDKKRHPYYCGKDPGYERIQRGFVKCDFHGKTWEELLAHKVETMLPWIVGERRFEKPKKLNHIVCEFCGVDFDSLSGREIHRKKMHQADQHIVCKGYLIVRDGKGNDHREGCGSIFGRASQLISHIEGGFCAYFKPLALRQEREHKRMIKLILDDPESFKRNMRGLPNTTGQPLPREVDDLSGGVSIELLSQSDHSQFSGQPPLSPQLSSTASQSEGEWPGMLSTDVSQLSHSLKSISISSTDDSDSSFGYAESISEDTIGISSSAAITDSDDEDSRGPATPVKPWSIPNVPQKLFGRYKAKAIANWDAINASHRRNKEEDDKNNIFTSHFWDPSHTDFQPEFFYCPDITNDDAPPYQCPFESCKRRFITPQEVGDHMRESHAAQRNLCPVCLKDFPKLSSLVAHFEASSSGAKCDVARREGYSDILLEMTGGLIQAHKTLEEPIHGYKLEPGSDTAHPAQKSSVEGNQWEPAGSGVKDYDYRARSPTRVDIWRH</sequence>
<dbReference type="GO" id="GO:0000978">
    <property type="term" value="F:RNA polymerase II cis-regulatory region sequence-specific DNA binding"/>
    <property type="evidence" value="ECO:0007669"/>
    <property type="project" value="TreeGrafter"/>
</dbReference>
<dbReference type="GO" id="GO:0008270">
    <property type="term" value="F:zinc ion binding"/>
    <property type="evidence" value="ECO:0007669"/>
    <property type="project" value="UniProtKB-KW"/>
</dbReference>
<feature type="non-terminal residue" evidence="8">
    <location>
        <position position="1"/>
    </location>
</feature>
<evidence type="ECO:0000256" key="2">
    <source>
        <dbReference type="ARBA" id="ARBA00022737"/>
    </source>
</evidence>
<accession>A0A9P8ERD8</accession>
<protein>
    <recommendedName>
        <fullName evidence="7">C2H2-type domain-containing protein</fullName>
    </recommendedName>
</protein>
<evidence type="ECO:0000256" key="4">
    <source>
        <dbReference type="ARBA" id="ARBA00022833"/>
    </source>
</evidence>
<evidence type="ECO:0000256" key="1">
    <source>
        <dbReference type="ARBA" id="ARBA00022723"/>
    </source>
</evidence>
<feature type="region of interest" description="Disordered" evidence="6">
    <location>
        <begin position="454"/>
        <end position="484"/>
    </location>
</feature>
<dbReference type="GO" id="GO:0010557">
    <property type="term" value="P:positive regulation of macromolecule biosynthetic process"/>
    <property type="evidence" value="ECO:0007669"/>
    <property type="project" value="UniProtKB-ARBA"/>
</dbReference>
<comment type="caution">
    <text evidence="8">The sequence shown here is derived from an EMBL/GenBank/DDBJ whole genome shotgun (WGS) entry which is preliminary data.</text>
</comment>
<keyword evidence="1" id="KW-0479">Metal-binding</keyword>
<feature type="domain" description="C2H2-type" evidence="7">
    <location>
        <begin position="618"/>
        <end position="648"/>
    </location>
</feature>
<organism evidence="8 9">
    <name type="scientific">Aureobasidium melanogenum</name>
    <name type="common">Aureobasidium pullulans var. melanogenum</name>
    <dbReference type="NCBI Taxonomy" id="46634"/>
    <lineage>
        <taxon>Eukaryota</taxon>
        <taxon>Fungi</taxon>
        <taxon>Dikarya</taxon>
        <taxon>Ascomycota</taxon>
        <taxon>Pezizomycotina</taxon>
        <taxon>Dothideomycetes</taxon>
        <taxon>Dothideomycetidae</taxon>
        <taxon>Dothideales</taxon>
        <taxon>Saccotheciaceae</taxon>
        <taxon>Aureobasidium</taxon>
    </lineage>
</organism>
<name>A0A9P8ERD8_AURME</name>
<reference evidence="8" key="1">
    <citation type="journal article" date="2021" name="J Fungi (Basel)">
        <title>Virulence traits and population genomics of the black yeast Aureobasidium melanogenum.</title>
        <authorList>
            <person name="Cernosa A."/>
            <person name="Sun X."/>
            <person name="Gostincar C."/>
            <person name="Fang C."/>
            <person name="Gunde-Cimerman N."/>
            <person name="Song Z."/>
        </authorList>
    </citation>
    <scope>NUCLEOTIDE SEQUENCE</scope>
    <source>
        <strain evidence="8">EXF-9911</strain>
    </source>
</reference>
<evidence type="ECO:0000313" key="8">
    <source>
        <dbReference type="EMBL" id="KAG9696387.1"/>
    </source>
</evidence>
<feature type="region of interest" description="Disordered" evidence="6">
    <location>
        <begin position="421"/>
        <end position="441"/>
    </location>
</feature>
<evidence type="ECO:0000256" key="5">
    <source>
        <dbReference type="PROSITE-ProRule" id="PRU00042"/>
    </source>
</evidence>
<dbReference type="EMBL" id="JAHFXF010000103">
    <property type="protein sequence ID" value="KAG9696387.1"/>
    <property type="molecule type" value="Genomic_DNA"/>
</dbReference>
<gene>
    <name evidence="8" type="ORF">KCU76_g3756</name>
</gene>
<keyword evidence="4" id="KW-0862">Zinc</keyword>
<dbReference type="Gene3D" id="3.30.160.60">
    <property type="entry name" value="Classic Zinc Finger"/>
    <property type="match status" value="1"/>
</dbReference>
<evidence type="ECO:0000256" key="6">
    <source>
        <dbReference type="SAM" id="MobiDB-lite"/>
    </source>
</evidence>
<dbReference type="PANTHER" id="PTHR19818:SF139">
    <property type="entry name" value="PAIR-RULE PROTEIN ODD-PAIRED"/>
    <property type="match status" value="1"/>
</dbReference>
<evidence type="ECO:0000259" key="7">
    <source>
        <dbReference type="PROSITE" id="PS50157"/>
    </source>
</evidence>
<dbReference type="AlphaFoldDB" id="A0A9P8ERD8"/>
<dbReference type="InterPro" id="IPR013087">
    <property type="entry name" value="Znf_C2H2_type"/>
</dbReference>
<feature type="region of interest" description="Disordered" evidence="6">
    <location>
        <begin position="708"/>
        <end position="742"/>
    </location>
</feature>
<dbReference type="Proteomes" id="UP000779574">
    <property type="component" value="Unassembled WGS sequence"/>
</dbReference>